<evidence type="ECO:0000313" key="2">
    <source>
        <dbReference type="EMBL" id="PTL71317.1"/>
    </source>
</evidence>
<protein>
    <submittedName>
        <fullName evidence="2">Uncharacterized protein</fullName>
    </submittedName>
</protein>
<evidence type="ECO:0000256" key="1">
    <source>
        <dbReference type="SAM" id="MobiDB-lite"/>
    </source>
</evidence>
<organism evidence="2 3">
    <name type="scientific">Rathayibacter caricis DSM 15933</name>
    <dbReference type="NCBI Taxonomy" id="1328867"/>
    <lineage>
        <taxon>Bacteria</taxon>
        <taxon>Bacillati</taxon>
        <taxon>Actinomycetota</taxon>
        <taxon>Actinomycetes</taxon>
        <taxon>Micrococcales</taxon>
        <taxon>Microbacteriaceae</taxon>
        <taxon>Rathayibacter</taxon>
    </lineage>
</organism>
<feature type="region of interest" description="Disordered" evidence="1">
    <location>
        <begin position="1"/>
        <end position="23"/>
    </location>
</feature>
<proteinExistence type="predicted"/>
<dbReference type="RefSeq" id="WP_107576126.1">
    <property type="nucleotide sequence ID" value="NZ_PZPL01000002.1"/>
</dbReference>
<comment type="caution">
    <text evidence="2">The sequence shown here is derived from an EMBL/GenBank/DDBJ whole genome shotgun (WGS) entry which is preliminary data.</text>
</comment>
<dbReference type="AlphaFoldDB" id="A0A2T4UP71"/>
<accession>A0A2T4UP71</accession>
<feature type="compositionally biased region" description="Polar residues" evidence="1">
    <location>
        <begin position="1"/>
        <end position="12"/>
    </location>
</feature>
<sequence length="121" mass="12954">MSQQRGTRTEVITSEYHGPGADGISRTARQVVIVGAGGRDPVTEQTPAVHLVTREGRAGLPGVTLQHFEPVDPVPADRVGYMASGAYVVVPVDVARALDLYPAAYALHDRSETPADYRDND</sequence>
<dbReference type="Proteomes" id="UP000241085">
    <property type="component" value="Unassembled WGS sequence"/>
</dbReference>
<reference evidence="2 3" key="1">
    <citation type="submission" date="2018-03" db="EMBL/GenBank/DDBJ databases">
        <title>Bacteriophage NCPPB3778 and a type I-E CRISPR drive the evolution of the US Biological Select Agent, Rathayibacter toxicus.</title>
        <authorList>
            <person name="Davis E.W.II."/>
            <person name="Tabima J.F."/>
            <person name="Weisberg A.J."/>
            <person name="Dantas Lopes L."/>
            <person name="Wiseman M.S."/>
            <person name="Wiseman M.S."/>
            <person name="Pupko T."/>
            <person name="Belcher M.S."/>
            <person name="Sechler A.J."/>
            <person name="Tancos M.A."/>
            <person name="Schroeder B.K."/>
            <person name="Murray T.D."/>
            <person name="Luster D.G."/>
            <person name="Schneider W.L."/>
            <person name="Rogers E."/>
            <person name="Andreote F.D."/>
            <person name="Grunwald N.J."/>
            <person name="Putnam M.L."/>
            <person name="Chang J.H."/>
        </authorList>
    </citation>
    <scope>NUCLEOTIDE SEQUENCE [LARGE SCALE GENOMIC DNA]</scope>
    <source>
        <strain evidence="2 3">DSM 15933</strain>
    </source>
</reference>
<evidence type="ECO:0000313" key="3">
    <source>
        <dbReference type="Proteomes" id="UP000241085"/>
    </source>
</evidence>
<keyword evidence="3" id="KW-1185">Reference proteome</keyword>
<name>A0A2T4UP71_9MICO</name>
<dbReference type="EMBL" id="PZPL01000002">
    <property type="protein sequence ID" value="PTL71317.1"/>
    <property type="molecule type" value="Genomic_DNA"/>
</dbReference>
<dbReference type="GeneID" id="55634216"/>
<gene>
    <name evidence="2" type="ORF">C1I63_19025</name>
</gene>